<evidence type="ECO:0000313" key="3">
    <source>
        <dbReference type="Proteomes" id="UP001164705"/>
    </source>
</evidence>
<dbReference type="AlphaFoldDB" id="A0A9E8SD37"/>
<dbReference type="SUPFAM" id="SSF88874">
    <property type="entry name" value="Receptor-binding domain of short tail fibre protein gp12"/>
    <property type="match status" value="1"/>
</dbReference>
<dbReference type="Proteomes" id="UP001164705">
    <property type="component" value="Chromosome"/>
</dbReference>
<dbReference type="RefSeq" id="WP_267675906.1">
    <property type="nucleotide sequence ID" value="NZ_CP113088.1"/>
</dbReference>
<gene>
    <name evidence="2" type="ORF">N7U66_14475</name>
</gene>
<dbReference type="Gene3D" id="3.90.1340.10">
    <property type="entry name" value="Phage tail collar domain"/>
    <property type="match status" value="1"/>
</dbReference>
<dbReference type="InterPro" id="IPR037053">
    <property type="entry name" value="Phage_tail_collar_dom_sf"/>
</dbReference>
<name>A0A9E8SD37_9FLAO</name>
<dbReference type="Pfam" id="PF07484">
    <property type="entry name" value="Collar"/>
    <property type="match status" value="1"/>
</dbReference>
<protein>
    <submittedName>
        <fullName evidence="2">Tail fiber protein</fullName>
    </submittedName>
</protein>
<dbReference type="KEGG" id="lnu:N7U66_14475"/>
<sequence length="188" mass="19581">MEPFIAQIVMFGGNFAPRGWAFCDGQLLPISSNSALFSILGTTYGGDGRTTFALPDLRGRVPLGPRTGAGLSTYREGQRSGEERHVLNVTEMPNHNHIASGEVKVNSADATKAVASTGSSIATPGAPAGRGISQTYGFNDATPDVALNAASNSVTIGNNGGNQAHNNMQPYLAVNYIIALQGVFPSRS</sequence>
<accession>A0A9E8SD37</accession>
<reference evidence="2" key="1">
    <citation type="submission" date="2022-11" db="EMBL/GenBank/DDBJ databases">
        <title>Lacinutrix neustonica HL-RS19T sp. nov., isolated from the surface microlayer sample of brackish Lake Shihwa.</title>
        <authorList>
            <person name="Choi J.Y."/>
            <person name="Hwang C.Y."/>
        </authorList>
    </citation>
    <scope>NUCLEOTIDE SEQUENCE</scope>
    <source>
        <strain evidence="2">HL-RS19</strain>
    </source>
</reference>
<feature type="domain" description="Phage tail collar" evidence="1">
    <location>
        <begin position="7"/>
        <end position="62"/>
    </location>
</feature>
<dbReference type="InterPro" id="IPR011083">
    <property type="entry name" value="Phage_tail_collar_dom"/>
</dbReference>
<keyword evidence="3" id="KW-1185">Reference proteome</keyword>
<organism evidence="2 3">
    <name type="scientific">Lacinutrix neustonica</name>
    <dbReference type="NCBI Taxonomy" id="2980107"/>
    <lineage>
        <taxon>Bacteria</taxon>
        <taxon>Pseudomonadati</taxon>
        <taxon>Bacteroidota</taxon>
        <taxon>Flavobacteriia</taxon>
        <taxon>Flavobacteriales</taxon>
        <taxon>Flavobacteriaceae</taxon>
        <taxon>Lacinutrix</taxon>
    </lineage>
</organism>
<evidence type="ECO:0000313" key="2">
    <source>
        <dbReference type="EMBL" id="WAC01292.1"/>
    </source>
</evidence>
<evidence type="ECO:0000259" key="1">
    <source>
        <dbReference type="Pfam" id="PF07484"/>
    </source>
</evidence>
<dbReference type="EMBL" id="CP113088">
    <property type="protein sequence ID" value="WAC01292.1"/>
    <property type="molecule type" value="Genomic_DNA"/>
</dbReference>
<proteinExistence type="predicted"/>